<dbReference type="AlphaFoldDB" id="A0A7V4ALZ9"/>
<accession>A0A7V4ALZ9</accession>
<organism evidence="2">
    <name type="scientific">Thermus tengchongensis</name>
    <dbReference type="NCBI Taxonomy" id="1214928"/>
    <lineage>
        <taxon>Bacteria</taxon>
        <taxon>Thermotogati</taxon>
        <taxon>Deinococcota</taxon>
        <taxon>Deinococci</taxon>
        <taxon>Thermales</taxon>
        <taxon>Thermaceae</taxon>
        <taxon>Thermus</taxon>
    </lineage>
</organism>
<dbReference type="EMBL" id="DTAB01000212">
    <property type="protein sequence ID" value="HGN85247.1"/>
    <property type="molecule type" value="Genomic_DNA"/>
</dbReference>
<comment type="caution">
    <text evidence="2">The sequence shown here is derived from an EMBL/GenBank/DDBJ whole genome shotgun (WGS) entry which is preliminary data.</text>
</comment>
<dbReference type="SUPFAM" id="SSF110849">
    <property type="entry name" value="ParB/Sulfiredoxin"/>
    <property type="match status" value="1"/>
</dbReference>
<reference evidence="2" key="1">
    <citation type="journal article" date="2020" name="mSystems">
        <title>Genome- and Community-Level Interaction Insights into Carbon Utilization and Element Cycling Functions of Hydrothermarchaeota in Hydrothermal Sediment.</title>
        <authorList>
            <person name="Zhou Z."/>
            <person name="Liu Y."/>
            <person name="Xu W."/>
            <person name="Pan J."/>
            <person name="Luo Z.H."/>
            <person name="Li M."/>
        </authorList>
    </citation>
    <scope>NUCLEOTIDE SEQUENCE [LARGE SCALE GENOMIC DNA]</scope>
    <source>
        <strain evidence="2">SpSt-611</strain>
    </source>
</reference>
<dbReference type="Pfam" id="PF13224">
    <property type="entry name" value="DUF4032"/>
    <property type="match status" value="1"/>
</dbReference>
<feature type="domain" description="DUF4032" evidence="1">
    <location>
        <begin position="199"/>
        <end position="275"/>
    </location>
</feature>
<name>A0A7V4ALZ9_9DEIN</name>
<proteinExistence type="predicted"/>
<evidence type="ECO:0000313" key="2">
    <source>
        <dbReference type="EMBL" id="HGN85247.1"/>
    </source>
</evidence>
<gene>
    <name evidence="2" type="ORF">ENT80_03635</name>
</gene>
<sequence length="311" mass="36050">MRAELQAETEAERLERRAKLHELLHRLRGEPNVLLPFHQALALRPRGERHLGLRTIEVDKVVGSVDRYEDFDHRFLPKTPHTLERWKRLRALELTGMEFPPIEVYQVGEAYFVKDGNHRVALAKATGQRFIDAYVIALEVPVPVASGDTPKDLILKAEYAHFLEQTRLKELVPEAEAIRFTALGRYDLLLDHIATRRYFKGLEEGREIPWEEAVVDWYRNLYRPTVEAIRRLGLLRDFPGRTEADLYLWVMDHRYFLAQELGVDLGPEEAVRSYEARFGPWWKRWGGTLKGAVVSPTSGGLGQNRFSVKCR</sequence>
<protein>
    <submittedName>
        <fullName evidence="2">DUF4032 domain-containing protein</fullName>
    </submittedName>
</protein>
<dbReference type="InterPro" id="IPR036086">
    <property type="entry name" value="ParB/Sulfiredoxin_sf"/>
</dbReference>
<evidence type="ECO:0000259" key="1">
    <source>
        <dbReference type="Pfam" id="PF13224"/>
    </source>
</evidence>
<dbReference type="InterPro" id="IPR025111">
    <property type="entry name" value="DUF4032"/>
</dbReference>